<evidence type="ECO:0000256" key="1">
    <source>
        <dbReference type="SAM" id="Phobius"/>
    </source>
</evidence>
<gene>
    <name evidence="2" type="ORF">HNR09_001102</name>
</gene>
<feature type="transmembrane region" description="Helical" evidence="1">
    <location>
        <begin position="58"/>
        <end position="81"/>
    </location>
</feature>
<evidence type="ECO:0000313" key="2">
    <source>
        <dbReference type="EMBL" id="NYJ77691.1"/>
    </source>
</evidence>
<feature type="transmembrane region" description="Helical" evidence="1">
    <location>
        <begin position="88"/>
        <end position="108"/>
    </location>
</feature>
<dbReference type="Pfam" id="PF19545">
    <property type="entry name" value="DUF6069"/>
    <property type="match status" value="1"/>
</dbReference>
<feature type="transmembrane region" description="Helical" evidence="1">
    <location>
        <begin position="114"/>
        <end position="135"/>
    </location>
</feature>
<comment type="caution">
    <text evidence="2">The sequence shown here is derived from an EMBL/GenBank/DDBJ whole genome shotgun (WGS) entry which is preliminary data.</text>
</comment>
<keyword evidence="1" id="KW-0472">Membrane</keyword>
<dbReference type="InterPro" id="IPR045713">
    <property type="entry name" value="DUF6069"/>
</dbReference>
<proteinExistence type="predicted"/>
<keyword evidence="3" id="KW-1185">Reference proteome</keyword>
<keyword evidence="1" id="KW-0812">Transmembrane</keyword>
<evidence type="ECO:0000313" key="3">
    <source>
        <dbReference type="Proteomes" id="UP000535437"/>
    </source>
</evidence>
<name>A0A7Z0K8H8_9MICC</name>
<protein>
    <submittedName>
        <fullName evidence="2">Uncharacterized protein</fullName>
    </submittedName>
</protein>
<organism evidence="2 3">
    <name type="scientific">Nesterenkonia xinjiangensis</name>
    <dbReference type="NCBI Taxonomy" id="225327"/>
    <lineage>
        <taxon>Bacteria</taxon>
        <taxon>Bacillati</taxon>
        <taxon>Actinomycetota</taxon>
        <taxon>Actinomycetes</taxon>
        <taxon>Micrococcales</taxon>
        <taxon>Micrococcaceae</taxon>
        <taxon>Nesterenkonia</taxon>
    </lineage>
</organism>
<dbReference type="EMBL" id="JACCFY010000001">
    <property type="protein sequence ID" value="NYJ77691.1"/>
    <property type="molecule type" value="Genomic_DNA"/>
</dbReference>
<dbReference type="Proteomes" id="UP000535437">
    <property type="component" value="Unassembled WGS sequence"/>
</dbReference>
<reference evidence="2 3" key="1">
    <citation type="submission" date="2020-07" db="EMBL/GenBank/DDBJ databases">
        <title>Sequencing the genomes of 1000 actinobacteria strains.</title>
        <authorList>
            <person name="Klenk H.-P."/>
        </authorList>
    </citation>
    <scope>NUCLEOTIDE SEQUENCE [LARGE SCALE GENOMIC DNA]</scope>
    <source>
        <strain evidence="2 3">DSM 15475</strain>
    </source>
</reference>
<accession>A0A7Z0K8H8</accession>
<keyword evidence="1" id="KW-1133">Transmembrane helix</keyword>
<dbReference type="AlphaFoldDB" id="A0A7Z0K8H8"/>
<dbReference type="RefSeq" id="WP_179541140.1">
    <property type="nucleotide sequence ID" value="NZ_BAAALL010000002.1"/>
</dbReference>
<feature type="transmembrane region" description="Helical" evidence="1">
    <location>
        <begin position="20"/>
        <end position="38"/>
    </location>
</feature>
<sequence length="154" mass="16496">MKTTADRSLKTSPRSLLREGTLLVLAATLLNLGLYAAARGLGATMLLDPPAQEPNHLIVWFDVAWKTALPLMLGVAVLGLVRRSHFGLTALLIAVLVIFVPTSVVPAVVAHDAITSTTLLLFHLLPTAGFAVLALRVRQTQPETMPRAERSVST</sequence>